<evidence type="ECO:0000256" key="1">
    <source>
        <dbReference type="SAM" id="Coils"/>
    </source>
</evidence>
<keyword evidence="2" id="KW-0812">Transmembrane</keyword>
<keyword evidence="2" id="KW-1133">Transmembrane helix</keyword>
<keyword evidence="2" id="KW-0472">Membrane</keyword>
<evidence type="ECO:0000256" key="2">
    <source>
        <dbReference type="SAM" id="Phobius"/>
    </source>
</evidence>
<evidence type="ECO:0000313" key="3">
    <source>
        <dbReference type="EMBL" id="MYM88747.1"/>
    </source>
</evidence>
<dbReference type="RefSeq" id="WP_161097761.1">
    <property type="nucleotide sequence ID" value="NZ_WWCW01000054.1"/>
</dbReference>
<organism evidence="3 4">
    <name type="scientific">Duganella vulcania</name>
    <dbReference type="NCBI Taxonomy" id="2692166"/>
    <lineage>
        <taxon>Bacteria</taxon>
        <taxon>Pseudomonadati</taxon>
        <taxon>Pseudomonadota</taxon>
        <taxon>Betaproteobacteria</taxon>
        <taxon>Burkholderiales</taxon>
        <taxon>Oxalobacteraceae</taxon>
        <taxon>Telluria group</taxon>
        <taxon>Duganella</taxon>
    </lineage>
</organism>
<evidence type="ECO:0008006" key="5">
    <source>
        <dbReference type="Google" id="ProtNLM"/>
    </source>
</evidence>
<protein>
    <recommendedName>
        <fullName evidence="5">DUF1640 domain-containing protein</fullName>
    </recommendedName>
</protein>
<accession>A0A845G735</accession>
<keyword evidence="1" id="KW-0175">Coiled coil</keyword>
<dbReference type="AlphaFoldDB" id="A0A845G735"/>
<feature type="transmembrane region" description="Helical" evidence="2">
    <location>
        <begin position="113"/>
        <end position="134"/>
    </location>
</feature>
<gene>
    <name evidence="3" type="ORF">GTP91_16390</name>
</gene>
<dbReference type="Gene3D" id="3.90.20.10">
    <property type="match status" value="1"/>
</dbReference>
<name>A0A845G735_9BURK</name>
<comment type="caution">
    <text evidence="3">The sequence shown here is derived from an EMBL/GenBank/DDBJ whole genome shotgun (WGS) entry which is preliminary data.</text>
</comment>
<feature type="coiled-coil region" evidence="1">
    <location>
        <begin position="37"/>
        <end position="106"/>
    </location>
</feature>
<reference evidence="3 4" key="1">
    <citation type="submission" date="2020-01" db="EMBL/GenBank/DDBJ databases">
        <title>Novel species isolated from a subtropical stream in China.</title>
        <authorList>
            <person name="Lu H."/>
        </authorList>
    </citation>
    <scope>NUCLEOTIDE SEQUENCE [LARGE SCALE GENOMIC DNA]</scope>
    <source>
        <strain evidence="3 4">FT82W</strain>
    </source>
</reference>
<dbReference type="EMBL" id="WWCW01000054">
    <property type="protein sequence ID" value="MYM88747.1"/>
    <property type="molecule type" value="Genomic_DNA"/>
</dbReference>
<dbReference type="SUPFAM" id="SSF57997">
    <property type="entry name" value="Tropomyosin"/>
    <property type="match status" value="1"/>
</dbReference>
<dbReference type="Proteomes" id="UP000470302">
    <property type="component" value="Unassembled WGS sequence"/>
</dbReference>
<evidence type="ECO:0000313" key="4">
    <source>
        <dbReference type="Proteomes" id="UP000470302"/>
    </source>
</evidence>
<sequence length="136" mass="16130">MEERIAKLEAIADSTVAAVAALRTDMNERFRLVDTQLAELRRQKVDTELILTRLEAQAIQIEELRQGMDRRFKDTDRRFDQMDRRLEHIERRLDEQAEQIKELRSDLRYMARWLFGTQFAIALFLLGLAAKIFYPS</sequence>
<proteinExistence type="predicted"/>